<accession>A0AAD7CN50</accession>
<sequence length="193" mass="22212">MVFLRVQSYLVQSRTNKKDNLIWKVPGITAFKARLTTAPCRTKSHMCGEIISVTLAVTRASLRSDHENSYTTGFAGHIDMNIEDTARRQPKTGTIVVQLNILQQHLDGSSVWFEKYSEKLSSATLWCSWETKSRWTWYQLELNLGTVINRKSTFEWSRRAEFNIPVERLMSVELGDFRIMFDSSQRVGSSIVI</sequence>
<reference evidence="1" key="1">
    <citation type="submission" date="2023-03" db="EMBL/GenBank/DDBJ databases">
        <title>Massive genome expansion in bonnet fungi (Mycena s.s.) driven by repeated elements and novel gene families across ecological guilds.</title>
        <authorList>
            <consortium name="Lawrence Berkeley National Laboratory"/>
            <person name="Harder C.B."/>
            <person name="Miyauchi S."/>
            <person name="Viragh M."/>
            <person name="Kuo A."/>
            <person name="Thoen E."/>
            <person name="Andreopoulos B."/>
            <person name="Lu D."/>
            <person name="Skrede I."/>
            <person name="Drula E."/>
            <person name="Henrissat B."/>
            <person name="Morin E."/>
            <person name="Kohler A."/>
            <person name="Barry K."/>
            <person name="LaButti K."/>
            <person name="Morin E."/>
            <person name="Salamov A."/>
            <person name="Lipzen A."/>
            <person name="Mereny Z."/>
            <person name="Hegedus B."/>
            <person name="Baldrian P."/>
            <person name="Stursova M."/>
            <person name="Weitz H."/>
            <person name="Taylor A."/>
            <person name="Grigoriev I.V."/>
            <person name="Nagy L.G."/>
            <person name="Martin F."/>
            <person name="Kauserud H."/>
        </authorList>
    </citation>
    <scope>NUCLEOTIDE SEQUENCE</scope>
    <source>
        <strain evidence="1">CBHHK067</strain>
    </source>
</reference>
<evidence type="ECO:0000313" key="1">
    <source>
        <dbReference type="EMBL" id="KAJ7653424.1"/>
    </source>
</evidence>
<organism evidence="1 2">
    <name type="scientific">Mycena rosella</name>
    <name type="common">Pink bonnet</name>
    <name type="synonym">Agaricus rosellus</name>
    <dbReference type="NCBI Taxonomy" id="1033263"/>
    <lineage>
        <taxon>Eukaryota</taxon>
        <taxon>Fungi</taxon>
        <taxon>Dikarya</taxon>
        <taxon>Basidiomycota</taxon>
        <taxon>Agaricomycotina</taxon>
        <taxon>Agaricomycetes</taxon>
        <taxon>Agaricomycetidae</taxon>
        <taxon>Agaricales</taxon>
        <taxon>Marasmiineae</taxon>
        <taxon>Mycenaceae</taxon>
        <taxon>Mycena</taxon>
    </lineage>
</organism>
<keyword evidence="2" id="KW-1185">Reference proteome</keyword>
<dbReference type="Proteomes" id="UP001221757">
    <property type="component" value="Unassembled WGS sequence"/>
</dbReference>
<proteinExistence type="predicted"/>
<evidence type="ECO:0000313" key="2">
    <source>
        <dbReference type="Proteomes" id="UP001221757"/>
    </source>
</evidence>
<dbReference type="EMBL" id="JARKIE010000336">
    <property type="protein sequence ID" value="KAJ7653424.1"/>
    <property type="molecule type" value="Genomic_DNA"/>
</dbReference>
<gene>
    <name evidence="1" type="ORF">B0H17DRAFT_1147137</name>
</gene>
<name>A0AAD7CN50_MYCRO</name>
<dbReference type="AlphaFoldDB" id="A0AAD7CN50"/>
<comment type="caution">
    <text evidence="1">The sequence shown here is derived from an EMBL/GenBank/DDBJ whole genome shotgun (WGS) entry which is preliminary data.</text>
</comment>
<protein>
    <submittedName>
        <fullName evidence="1">Uncharacterized protein</fullName>
    </submittedName>
</protein>